<proteinExistence type="predicted"/>
<dbReference type="PANTHER" id="PTHR11040:SF205">
    <property type="entry name" value="ZINC TRANSPORTER ZUPT"/>
    <property type="match status" value="1"/>
</dbReference>
<evidence type="ECO:0000256" key="5">
    <source>
        <dbReference type="SAM" id="MobiDB-lite"/>
    </source>
</evidence>
<dbReference type="GO" id="GO:0016020">
    <property type="term" value="C:membrane"/>
    <property type="evidence" value="ECO:0007669"/>
    <property type="project" value="UniProtKB-SubCell"/>
</dbReference>
<evidence type="ECO:0000256" key="3">
    <source>
        <dbReference type="ARBA" id="ARBA00022989"/>
    </source>
</evidence>
<evidence type="ECO:0000313" key="7">
    <source>
        <dbReference type="EMBL" id="CAE0408129.1"/>
    </source>
</evidence>
<name>A0A7S3L455_9STRA</name>
<evidence type="ECO:0000256" key="4">
    <source>
        <dbReference type="ARBA" id="ARBA00023136"/>
    </source>
</evidence>
<evidence type="ECO:0000256" key="1">
    <source>
        <dbReference type="ARBA" id="ARBA00004141"/>
    </source>
</evidence>
<keyword evidence="4 6" id="KW-0472">Membrane</keyword>
<feature type="transmembrane region" description="Helical" evidence="6">
    <location>
        <begin position="80"/>
        <end position="98"/>
    </location>
</feature>
<reference evidence="7" key="1">
    <citation type="submission" date="2021-01" db="EMBL/GenBank/DDBJ databases">
        <authorList>
            <person name="Corre E."/>
            <person name="Pelletier E."/>
            <person name="Niang G."/>
            <person name="Scheremetjew M."/>
            <person name="Finn R."/>
            <person name="Kale V."/>
            <person name="Holt S."/>
            <person name="Cochrane G."/>
            <person name="Meng A."/>
            <person name="Brown T."/>
            <person name="Cohen L."/>
        </authorList>
    </citation>
    <scope>NUCLEOTIDE SEQUENCE</scope>
    <source>
        <strain evidence="7">CCMP127</strain>
    </source>
</reference>
<feature type="transmembrane region" description="Helical" evidence="6">
    <location>
        <begin position="234"/>
        <end position="254"/>
    </location>
</feature>
<feature type="transmembrane region" description="Helical" evidence="6">
    <location>
        <begin position="297"/>
        <end position="316"/>
    </location>
</feature>
<keyword evidence="2 6" id="KW-0812">Transmembrane</keyword>
<dbReference type="Pfam" id="PF02535">
    <property type="entry name" value="Zip"/>
    <property type="match status" value="1"/>
</dbReference>
<organism evidence="7">
    <name type="scientific">Amphora coffeiformis</name>
    <dbReference type="NCBI Taxonomy" id="265554"/>
    <lineage>
        <taxon>Eukaryota</taxon>
        <taxon>Sar</taxon>
        <taxon>Stramenopiles</taxon>
        <taxon>Ochrophyta</taxon>
        <taxon>Bacillariophyta</taxon>
        <taxon>Bacillariophyceae</taxon>
        <taxon>Bacillariophycidae</taxon>
        <taxon>Thalassiophysales</taxon>
        <taxon>Catenulaceae</taxon>
        <taxon>Amphora</taxon>
    </lineage>
</organism>
<dbReference type="GO" id="GO:0005385">
    <property type="term" value="F:zinc ion transmembrane transporter activity"/>
    <property type="evidence" value="ECO:0007669"/>
    <property type="project" value="TreeGrafter"/>
</dbReference>
<keyword evidence="3 6" id="KW-1133">Transmembrane helix</keyword>
<evidence type="ECO:0008006" key="8">
    <source>
        <dbReference type="Google" id="ProtNLM"/>
    </source>
</evidence>
<accession>A0A7S3L455</accession>
<feature type="transmembrane region" description="Helical" evidence="6">
    <location>
        <begin position="266"/>
        <end position="285"/>
    </location>
</feature>
<dbReference type="NCBIfam" id="NF003243">
    <property type="entry name" value="PRK04201.1"/>
    <property type="match status" value="1"/>
</dbReference>
<feature type="transmembrane region" description="Helical" evidence="6">
    <location>
        <begin position="42"/>
        <end position="60"/>
    </location>
</feature>
<feature type="transmembrane region" description="Helical" evidence="6">
    <location>
        <begin position="12"/>
        <end position="30"/>
    </location>
</feature>
<feature type="region of interest" description="Disordered" evidence="5">
    <location>
        <begin position="127"/>
        <end position="153"/>
    </location>
</feature>
<comment type="subcellular location">
    <subcellularLocation>
        <location evidence="1">Membrane</location>
        <topology evidence="1">Multi-pass membrane protein</topology>
    </subcellularLocation>
</comment>
<protein>
    <recommendedName>
        <fullName evidence="8">Zinc transporter ZupT</fullName>
    </recommendedName>
</protein>
<sequence length="318" mass="33459">MTLQTAESGKAFALVIAAGAATAVGASAVFSPRLIALANKESLSASLAFAAGVMLYVSLVDIYGKSMAGFEANGHDGDKAFNYTTITFFSGMLLMKIIDHCINACLNHAYSPEDNIEAFLEQADENRTVQPQTEHNPSSEDPENPDGISDEEVPTQSGLLVSHVPKEKLFAMGASTAIAICIHNFPEGLVTFASYISDPAIGITLAAAIAIHNIPEGLCVAVPIFYATGSRWKAFAWALLSGASEPIGALIGWTTLNQSFTGNTNGILFGLVAGIMTYICIDELLPTAIKYDTKGRIVTPCVVMGMALIAGSLILFTA</sequence>
<dbReference type="InterPro" id="IPR003689">
    <property type="entry name" value="ZIP"/>
</dbReference>
<evidence type="ECO:0000256" key="2">
    <source>
        <dbReference type="ARBA" id="ARBA00022692"/>
    </source>
</evidence>
<dbReference type="EMBL" id="HBIM01006935">
    <property type="protein sequence ID" value="CAE0408129.1"/>
    <property type="molecule type" value="Transcribed_RNA"/>
</dbReference>
<gene>
    <name evidence="7" type="ORF">ACOF00016_LOCUS5904</name>
</gene>
<feature type="compositionally biased region" description="Acidic residues" evidence="5">
    <location>
        <begin position="140"/>
        <end position="153"/>
    </location>
</feature>
<evidence type="ECO:0000256" key="6">
    <source>
        <dbReference type="SAM" id="Phobius"/>
    </source>
</evidence>
<dbReference type="PANTHER" id="PTHR11040">
    <property type="entry name" value="ZINC/IRON TRANSPORTER"/>
    <property type="match status" value="1"/>
</dbReference>
<dbReference type="AlphaFoldDB" id="A0A7S3L455"/>